<evidence type="ECO:0000313" key="2">
    <source>
        <dbReference type="Proteomes" id="UP001381693"/>
    </source>
</evidence>
<keyword evidence="2" id="KW-1185">Reference proteome</keyword>
<organism evidence="1 2">
    <name type="scientific">Halocaridina rubra</name>
    <name type="common">Hawaiian red shrimp</name>
    <dbReference type="NCBI Taxonomy" id="373956"/>
    <lineage>
        <taxon>Eukaryota</taxon>
        <taxon>Metazoa</taxon>
        <taxon>Ecdysozoa</taxon>
        <taxon>Arthropoda</taxon>
        <taxon>Crustacea</taxon>
        <taxon>Multicrustacea</taxon>
        <taxon>Malacostraca</taxon>
        <taxon>Eumalacostraca</taxon>
        <taxon>Eucarida</taxon>
        <taxon>Decapoda</taxon>
        <taxon>Pleocyemata</taxon>
        <taxon>Caridea</taxon>
        <taxon>Atyoidea</taxon>
        <taxon>Atyidae</taxon>
        <taxon>Halocaridina</taxon>
    </lineage>
</organism>
<proteinExistence type="predicted"/>
<sequence>VDVDPRIEAFWFLGGIQPDKMLKKTRRNNSYCEDMENDLIDRLVTPSFDLII</sequence>
<accession>A0AAN8ZT78</accession>
<dbReference type="EMBL" id="JAXCGZ010022988">
    <property type="protein sequence ID" value="KAK7019664.1"/>
    <property type="molecule type" value="Genomic_DNA"/>
</dbReference>
<evidence type="ECO:0000313" key="1">
    <source>
        <dbReference type="EMBL" id="KAK7019664.1"/>
    </source>
</evidence>
<dbReference type="Proteomes" id="UP001381693">
    <property type="component" value="Unassembled WGS sequence"/>
</dbReference>
<dbReference type="AlphaFoldDB" id="A0AAN8ZT78"/>
<reference evidence="1 2" key="1">
    <citation type="submission" date="2023-11" db="EMBL/GenBank/DDBJ databases">
        <title>Halocaridina rubra genome assembly.</title>
        <authorList>
            <person name="Smith C."/>
        </authorList>
    </citation>
    <scope>NUCLEOTIDE SEQUENCE [LARGE SCALE GENOMIC DNA]</scope>
    <source>
        <strain evidence="1">EP-1</strain>
        <tissue evidence="1">Whole</tissue>
    </source>
</reference>
<comment type="caution">
    <text evidence="1">The sequence shown here is derived from an EMBL/GenBank/DDBJ whole genome shotgun (WGS) entry which is preliminary data.</text>
</comment>
<feature type="non-terminal residue" evidence="1">
    <location>
        <position position="1"/>
    </location>
</feature>
<gene>
    <name evidence="1" type="ORF">SK128_021354</name>
</gene>
<name>A0AAN8ZT78_HALRR</name>
<protein>
    <submittedName>
        <fullName evidence="1">Uncharacterized protein</fullName>
    </submittedName>
</protein>